<dbReference type="Pfam" id="PF13302">
    <property type="entry name" value="Acetyltransf_3"/>
    <property type="match status" value="1"/>
</dbReference>
<dbReference type="InterPro" id="IPR016181">
    <property type="entry name" value="Acyl_CoA_acyltransferase"/>
</dbReference>
<evidence type="ECO:0000256" key="2">
    <source>
        <dbReference type="ARBA" id="ARBA00023315"/>
    </source>
</evidence>
<organism evidence="5 6">
    <name type="scientific">Halobacterium bonnevillei</name>
    <dbReference type="NCBI Taxonomy" id="2692200"/>
    <lineage>
        <taxon>Archaea</taxon>
        <taxon>Methanobacteriati</taxon>
        <taxon>Methanobacteriota</taxon>
        <taxon>Stenosarchaea group</taxon>
        <taxon>Halobacteria</taxon>
        <taxon>Halobacteriales</taxon>
        <taxon>Halobacteriaceae</taxon>
        <taxon>Halobacterium</taxon>
    </lineage>
</organism>
<gene>
    <name evidence="5" type="ORF">GRX66_10900</name>
</gene>
<evidence type="ECO:0000259" key="4">
    <source>
        <dbReference type="PROSITE" id="PS51186"/>
    </source>
</evidence>
<dbReference type="AlphaFoldDB" id="A0A6B0SU28"/>
<accession>A0A6B0SU28</accession>
<keyword evidence="1 5" id="KW-0808">Transferase</keyword>
<evidence type="ECO:0000256" key="3">
    <source>
        <dbReference type="ARBA" id="ARBA00038502"/>
    </source>
</evidence>
<dbReference type="PANTHER" id="PTHR43792:SF8">
    <property type="entry name" value="[RIBOSOMAL PROTEIN US5]-ALANINE N-ACETYLTRANSFERASE"/>
    <property type="match status" value="1"/>
</dbReference>
<dbReference type="GO" id="GO:0016747">
    <property type="term" value="F:acyltransferase activity, transferring groups other than amino-acyl groups"/>
    <property type="evidence" value="ECO:0007669"/>
    <property type="project" value="InterPro"/>
</dbReference>
<dbReference type="EMBL" id="WUUU01000082">
    <property type="protein sequence ID" value="MXR21089.1"/>
    <property type="molecule type" value="Genomic_DNA"/>
</dbReference>
<dbReference type="Proteomes" id="UP000471521">
    <property type="component" value="Unassembled WGS sequence"/>
</dbReference>
<name>A0A6B0SU28_9EURY</name>
<keyword evidence="2" id="KW-0012">Acyltransferase</keyword>
<dbReference type="OrthoDB" id="120213at2157"/>
<protein>
    <submittedName>
        <fullName evidence="5">GNAT family N-acetyltransferase</fullName>
    </submittedName>
</protein>
<dbReference type="SUPFAM" id="SSF55729">
    <property type="entry name" value="Acyl-CoA N-acyltransferases (Nat)"/>
    <property type="match status" value="1"/>
</dbReference>
<evidence type="ECO:0000313" key="6">
    <source>
        <dbReference type="Proteomes" id="UP000471521"/>
    </source>
</evidence>
<feature type="domain" description="N-acetyltransferase" evidence="4">
    <location>
        <begin position="12"/>
        <end position="184"/>
    </location>
</feature>
<dbReference type="InterPro" id="IPR051531">
    <property type="entry name" value="N-acetyltransferase"/>
</dbReference>
<reference evidence="5 6" key="1">
    <citation type="submission" date="2019-12" db="EMBL/GenBank/DDBJ databases">
        <title>Isolation and characterization of three novel carbon monoxide-oxidizing members of Halobacteria from salione crusts and soils.</title>
        <authorList>
            <person name="Myers M.R."/>
            <person name="King G.M."/>
        </authorList>
    </citation>
    <scope>NUCLEOTIDE SEQUENCE [LARGE SCALE GENOMIC DNA]</scope>
    <source>
        <strain evidence="5 6">PCN9</strain>
    </source>
</reference>
<comment type="similarity">
    <text evidence="3">Belongs to the acetyltransferase family. RimJ subfamily.</text>
</comment>
<sequence>MPGPIVETTEDVTLRTVEREDAAFIQRFYTDPWARVGLHATSHKNEAEVEETIEEEFEDDGNAAYLVCADGEDAPYDHPDDEDTTPVGFVLAVHVDRDRPNIVHWVAPEYRGEGYAEAGLELAVETIFRTYDVHSLSTNPVDGDEATRQRYESLGFVHEGANREMEFVEGEYRDVHQYGLLRREWEA</sequence>
<dbReference type="Gene3D" id="3.40.630.30">
    <property type="match status" value="1"/>
</dbReference>
<dbReference type="PROSITE" id="PS51186">
    <property type="entry name" value="GNAT"/>
    <property type="match status" value="1"/>
</dbReference>
<evidence type="ECO:0000256" key="1">
    <source>
        <dbReference type="ARBA" id="ARBA00022679"/>
    </source>
</evidence>
<evidence type="ECO:0000313" key="5">
    <source>
        <dbReference type="EMBL" id="MXR21089.1"/>
    </source>
</evidence>
<dbReference type="RefSeq" id="WP_159526588.1">
    <property type="nucleotide sequence ID" value="NZ_WUUU01000082.1"/>
</dbReference>
<comment type="caution">
    <text evidence="5">The sequence shown here is derived from an EMBL/GenBank/DDBJ whole genome shotgun (WGS) entry which is preliminary data.</text>
</comment>
<keyword evidence="6" id="KW-1185">Reference proteome</keyword>
<proteinExistence type="inferred from homology"/>
<dbReference type="PANTHER" id="PTHR43792">
    <property type="entry name" value="GNAT FAMILY, PUTATIVE (AFU_ORTHOLOGUE AFUA_3G00765)-RELATED-RELATED"/>
    <property type="match status" value="1"/>
</dbReference>
<dbReference type="InterPro" id="IPR000182">
    <property type="entry name" value="GNAT_dom"/>
</dbReference>